<feature type="binding site" description="covalent" evidence="18">
    <location>
        <position position="82"/>
    </location>
    <ligand>
        <name>heme c</name>
        <dbReference type="ChEBI" id="CHEBI:61717"/>
        <label>1</label>
    </ligand>
</feature>
<evidence type="ECO:0000256" key="1">
    <source>
        <dbReference type="ARBA" id="ARBA00004651"/>
    </source>
</evidence>
<feature type="compositionally biased region" description="Basic residues" evidence="20">
    <location>
        <begin position="9"/>
        <end position="23"/>
    </location>
</feature>
<feature type="binding site" description="axial binding residue" evidence="19">
    <location>
        <position position="83"/>
    </location>
    <ligand>
        <name>heme c</name>
        <dbReference type="ChEBI" id="CHEBI:61717"/>
        <label>1</label>
    </ligand>
    <ligandPart>
        <name>Fe</name>
        <dbReference type="ChEBI" id="CHEBI:18248"/>
    </ligandPart>
</feature>
<evidence type="ECO:0000256" key="10">
    <source>
        <dbReference type="ARBA" id="ARBA00022737"/>
    </source>
</evidence>
<feature type="binding site" description="covalent" evidence="18">
    <location>
        <position position="183"/>
    </location>
    <ligand>
        <name>heme c</name>
        <dbReference type="ChEBI" id="CHEBI:61717"/>
        <label>2</label>
    </ligand>
</feature>
<reference evidence="22" key="1">
    <citation type="submission" date="2023-07" db="EMBL/GenBank/DDBJ databases">
        <title>Sequencing the genomes of 1000 actinobacteria strains.</title>
        <authorList>
            <person name="Klenk H.-P."/>
        </authorList>
    </citation>
    <scope>NUCLEOTIDE SEQUENCE</scope>
    <source>
        <strain evidence="22">DSM 45977</strain>
    </source>
</reference>
<feature type="transmembrane region" description="Helical" evidence="17">
    <location>
        <begin position="269"/>
        <end position="288"/>
    </location>
</feature>
<dbReference type="SUPFAM" id="SSF46626">
    <property type="entry name" value="Cytochrome c"/>
    <property type="match status" value="2"/>
</dbReference>
<evidence type="ECO:0000256" key="4">
    <source>
        <dbReference type="ARBA" id="ARBA00022448"/>
    </source>
</evidence>
<evidence type="ECO:0000313" key="22">
    <source>
        <dbReference type="EMBL" id="MDR7301435.1"/>
    </source>
</evidence>
<dbReference type="GO" id="GO:0005506">
    <property type="term" value="F:iron ion binding"/>
    <property type="evidence" value="ECO:0007669"/>
    <property type="project" value="UniProtKB-UniRule"/>
</dbReference>
<feature type="region of interest" description="Disordered" evidence="20">
    <location>
        <begin position="1"/>
        <end position="30"/>
    </location>
</feature>
<dbReference type="PANTHER" id="PTHR33751:SF13">
    <property type="entry name" value="CYTOCHROME BC1 COMPLEX CYTOCHROME C SUBUNIT"/>
    <property type="match status" value="1"/>
</dbReference>
<evidence type="ECO:0000256" key="16">
    <source>
        <dbReference type="ARBA" id="ARBA00029351"/>
    </source>
</evidence>
<dbReference type="GO" id="GO:0008121">
    <property type="term" value="F:quinol-cytochrome-c reductase activity"/>
    <property type="evidence" value="ECO:0007669"/>
    <property type="project" value="UniProtKB-UniRule"/>
</dbReference>
<evidence type="ECO:0000256" key="20">
    <source>
        <dbReference type="SAM" id="MobiDB-lite"/>
    </source>
</evidence>
<sequence length="290" mass="31163">MDSTDSRSPRWRQPKRQPKRRSKQQSDGKLRRRLRSGLALAIGLLATGGLYTMLVPQPQVVTAQDTVLAEGRRLYNNSCISCHGENLQGVQDRGPSLIGVGEAAVYFQVSTGRMPLARQEAQAVRKPPPPEFDPDTVRGERNLLALGAYVQAHGGGPELPQRSGTELVGQDTARGGLLFRLNCASCHNFTGRGGALTSGKYAPILRTATPDQLYAAMLTGPQAMPAFGDRQLTPKEKEDIIAYVLEVRGQRNTPGGFNIGELGPTTEGVVAWLLGVVALVGITAWLGARA</sequence>
<evidence type="ECO:0000256" key="12">
    <source>
        <dbReference type="ARBA" id="ARBA00022982"/>
    </source>
</evidence>
<feature type="domain" description="Cytochrome c" evidence="21">
    <location>
        <begin position="66"/>
        <end position="154"/>
    </location>
</feature>
<dbReference type="Gene3D" id="1.10.760.10">
    <property type="entry name" value="Cytochrome c-like domain"/>
    <property type="match status" value="2"/>
</dbReference>
<feature type="binding site" description="covalent" evidence="18">
    <location>
        <position position="79"/>
    </location>
    <ligand>
        <name>heme c</name>
        <dbReference type="ChEBI" id="CHEBI:61717"/>
        <label>1</label>
    </ligand>
</feature>
<comment type="caution">
    <text evidence="22">The sequence shown here is derived from an EMBL/GenBank/DDBJ whole genome shotgun (WGS) entry which is preliminary data.</text>
</comment>
<keyword evidence="15 17" id="KW-0472">Membrane</keyword>
<protein>
    <recommendedName>
        <fullName evidence="3 17">Cytochrome bc1 complex cytochrome c subunit</fullName>
        <ecNumber evidence="2 17">7.1.1.8</ecNumber>
    </recommendedName>
</protein>
<dbReference type="EC" id="7.1.1.8" evidence="2 17"/>
<dbReference type="GO" id="GO:0005886">
    <property type="term" value="C:plasma membrane"/>
    <property type="evidence" value="ECO:0007669"/>
    <property type="project" value="UniProtKB-SubCell"/>
</dbReference>
<keyword evidence="23" id="KW-1185">Reference proteome</keyword>
<dbReference type="EMBL" id="JAVDXW010000001">
    <property type="protein sequence ID" value="MDR7301435.1"/>
    <property type="molecule type" value="Genomic_DNA"/>
</dbReference>
<comment type="caution">
    <text evidence="17">Lacks conserved residue(s) required for the propagation of feature annotation.</text>
</comment>
<dbReference type="Pfam" id="PF13442">
    <property type="entry name" value="Cytochrome_CBB3"/>
    <property type="match status" value="1"/>
</dbReference>
<name>A0AAE4CKT4_9ACTN</name>
<keyword evidence="13 17" id="KW-1133">Transmembrane helix</keyword>
<feature type="domain" description="Cytochrome c" evidence="21">
    <location>
        <begin position="170"/>
        <end position="248"/>
    </location>
</feature>
<evidence type="ECO:0000256" key="11">
    <source>
        <dbReference type="ARBA" id="ARBA00022967"/>
    </source>
</evidence>
<evidence type="ECO:0000256" key="13">
    <source>
        <dbReference type="ARBA" id="ARBA00022989"/>
    </source>
</evidence>
<evidence type="ECO:0000256" key="19">
    <source>
        <dbReference type="PIRSR" id="PIRSR000007-51"/>
    </source>
</evidence>
<feature type="binding site" description="axial binding residue" evidence="19">
    <location>
        <position position="187"/>
    </location>
    <ligand>
        <name>heme c</name>
        <dbReference type="ChEBI" id="CHEBI:61717"/>
        <label>2</label>
    </ligand>
    <ligandPart>
        <name>Fe</name>
        <dbReference type="ChEBI" id="CHEBI:18248"/>
    </ligandPart>
</feature>
<dbReference type="AlphaFoldDB" id="A0AAE4CKT4"/>
<evidence type="ECO:0000256" key="3">
    <source>
        <dbReference type="ARBA" id="ARBA00017819"/>
    </source>
</evidence>
<evidence type="ECO:0000256" key="18">
    <source>
        <dbReference type="PIRSR" id="PIRSR000007-50"/>
    </source>
</evidence>
<comment type="PTM">
    <text evidence="18">Binds 2 heme c groups covalently per subunit.</text>
</comment>
<accession>A0AAE4CKT4</accession>
<keyword evidence="10" id="KW-0677">Repeat</keyword>
<gene>
    <name evidence="22" type="ORF">JOF55_001616</name>
</gene>
<keyword evidence="11 17" id="KW-1278">Translocase</keyword>
<dbReference type="RefSeq" id="WP_310271909.1">
    <property type="nucleotide sequence ID" value="NZ_JAVDXW010000001.1"/>
</dbReference>
<keyword evidence="8 17" id="KW-0812">Transmembrane</keyword>
<comment type="subunit">
    <text evidence="17">The cytochrome bc1 complex is composed of a cytochrome b (QcrB), the Rieske iron-sulfur protein (QcrA) and a diheme cytochrome c (QcrC) subunit.</text>
</comment>
<keyword evidence="4 17" id="KW-0813">Transport</keyword>
<dbReference type="InterPro" id="IPR050597">
    <property type="entry name" value="Cytochrome_c_Oxidase_Subunit"/>
</dbReference>
<dbReference type="PANTHER" id="PTHR33751">
    <property type="entry name" value="CBB3-TYPE CYTOCHROME C OXIDASE SUBUNIT FIXP"/>
    <property type="match status" value="1"/>
</dbReference>
<feature type="binding site" description="covalent" evidence="18">
    <location>
        <position position="186"/>
    </location>
    <ligand>
        <name>heme c</name>
        <dbReference type="ChEBI" id="CHEBI:61717"/>
        <label>2</label>
    </ligand>
</feature>
<evidence type="ECO:0000256" key="7">
    <source>
        <dbReference type="ARBA" id="ARBA00022660"/>
    </source>
</evidence>
<keyword evidence="7 17" id="KW-0679">Respiratory chain</keyword>
<dbReference type="Proteomes" id="UP001180845">
    <property type="component" value="Unassembled WGS sequence"/>
</dbReference>
<keyword evidence="12 17" id="KW-0249">Electron transport</keyword>
<evidence type="ECO:0000256" key="17">
    <source>
        <dbReference type="PIRNR" id="PIRNR000007"/>
    </source>
</evidence>
<evidence type="ECO:0000256" key="14">
    <source>
        <dbReference type="ARBA" id="ARBA00023004"/>
    </source>
</evidence>
<evidence type="ECO:0000256" key="5">
    <source>
        <dbReference type="ARBA" id="ARBA00022475"/>
    </source>
</evidence>
<keyword evidence="5 17" id="KW-1003">Cell membrane</keyword>
<dbReference type="GO" id="GO:0020037">
    <property type="term" value="F:heme binding"/>
    <property type="evidence" value="ECO:0007669"/>
    <property type="project" value="UniProtKB-UniRule"/>
</dbReference>
<keyword evidence="9 17" id="KW-0479">Metal-binding</keyword>
<comment type="subcellular location">
    <subcellularLocation>
        <location evidence="1 17">Cell membrane</location>
        <topology evidence="1 17">Multi-pass membrane protein</topology>
    </subcellularLocation>
</comment>
<dbReference type="PIRSF" id="PIRSF000007">
    <property type="entry name" value="Ubiq_cycred_cyc"/>
    <property type="match status" value="1"/>
</dbReference>
<keyword evidence="14 17" id="KW-0408">Iron</keyword>
<evidence type="ECO:0000256" key="9">
    <source>
        <dbReference type="ARBA" id="ARBA00022723"/>
    </source>
</evidence>
<dbReference type="InterPro" id="IPR009152">
    <property type="entry name" value="bc1_cytC-su"/>
</dbReference>
<evidence type="ECO:0000256" key="8">
    <source>
        <dbReference type="ARBA" id="ARBA00022692"/>
    </source>
</evidence>
<organism evidence="22 23">
    <name type="scientific">Haloactinomyces albus</name>
    <dbReference type="NCBI Taxonomy" id="1352928"/>
    <lineage>
        <taxon>Bacteria</taxon>
        <taxon>Bacillati</taxon>
        <taxon>Actinomycetota</taxon>
        <taxon>Actinomycetes</taxon>
        <taxon>Actinopolysporales</taxon>
        <taxon>Actinopolysporaceae</taxon>
        <taxon>Haloactinomyces</taxon>
    </lineage>
</organism>
<evidence type="ECO:0000313" key="23">
    <source>
        <dbReference type="Proteomes" id="UP001180845"/>
    </source>
</evidence>
<evidence type="ECO:0000256" key="2">
    <source>
        <dbReference type="ARBA" id="ARBA00012951"/>
    </source>
</evidence>
<dbReference type="PROSITE" id="PS51007">
    <property type="entry name" value="CYTC"/>
    <property type="match status" value="2"/>
</dbReference>
<evidence type="ECO:0000256" key="6">
    <source>
        <dbReference type="ARBA" id="ARBA00022617"/>
    </source>
</evidence>
<dbReference type="Pfam" id="PF00034">
    <property type="entry name" value="Cytochrom_C"/>
    <property type="match status" value="1"/>
</dbReference>
<keyword evidence="6 17" id="KW-0349">Heme</keyword>
<dbReference type="InterPro" id="IPR009056">
    <property type="entry name" value="Cyt_c-like_dom"/>
</dbReference>
<comment type="catalytic activity">
    <reaction evidence="16 17">
        <text>a quinol + 2 Fe(III)-[cytochrome c](out) = a quinone + 2 Fe(II)-[cytochrome c](out) + 2 H(+)(out)</text>
        <dbReference type="Rhea" id="RHEA:11484"/>
        <dbReference type="Rhea" id="RHEA-COMP:10350"/>
        <dbReference type="Rhea" id="RHEA-COMP:14399"/>
        <dbReference type="ChEBI" id="CHEBI:15378"/>
        <dbReference type="ChEBI" id="CHEBI:24646"/>
        <dbReference type="ChEBI" id="CHEBI:29033"/>
        <dbReference type="ChEBI" id="CHEBI:29034"/>
        <dbReference type="ChEBI" id="CHEBI:132124"/>
        <dbReference type="EC" id="7.1.1.8"/>
    </reaction>
</comment>
<evidence type="ECO:0000256" key="15">
    <source>
        <dbReference type="ARBA" id="ARBA00023136"/>
    </source>
</evidence>
<dbReference type="InterPro" id="IPR036909">
    <property type="entry name" value="Cyt_c-like_dom_sf"/>
</dbReference>
<proteinExistence type="predicted"/>
<evidence type="ECO:0000259" key="21">
    <source>
        <dbReference type="PROSITE" id="PS51007"/>
    </source>
</evidence>